<dbReference type="OrthoDB" id="38783at10239"/>
<reference evidence="1 2" key="5">
    <citation type="journal article" date="1997" name="Virology">
        <title>Analysis of 74 kb of DNA located at the right end of the 330-kb chlorella virus PBCV-1 genome.</title>
        <authorList>
            <person name="Li Y."/>
            <person name="Lu Z."/>
            <person name="Sun L."/>
            <person name="Ropp S."/>
            <person name="Kutish G.F."/>
            <person name="Rock D.L."/>
            <person name="Van Etten J.L."/>
        </authorList>
    </citation>
    <scope>NUCLEOTIDE SEQUENCE [LARGE SCALE GENOMIC DNA]</scope>
</reference>
<reference evidence="1 2" key="3">
    <citation type="journal article" date="1996" name="Virology">
        <title>Analysis of 94 kb of the chlorella virus PBCV-1 330-kb genome: map positions 88 to 182.</title>
        <authorList>
            <person name="Lu Z."/>
            <person name="Li Y."/>
            <person name="Que Q."/>
            <person name="Kutish G.F."/>
            <person name="Rock D.L."/>
            <person name="Van Etten J.L."/>
        </authorList>
    </citation>
    <scope>NUCLEOTIDE SEQUENCE [LARGE SCALE GENOMIC DNA]</scope>
</reference>
<dbReference type="GeneID" id="917924"/>
<reference evidence="1 2" key="7">
    <citation type="journal article" date="2000" name="Virology">
        <title>Characterization of a beta-1,3-glucanase encoded by chlorella virus PBCV-1.</title>
        <authorList>
            <person name="Sun L."/>
            <person name="Gurnon J.R."/>
            <person name="Adams B.J."/>
            <person name="Graves M.V."/>
            <person name="Van Etten J.L."/>
        </authorList>
    </citation>
    <scope>NUCLEOTIDE SEQUENCE [LARGE SCALE GENOMIC DNA]</scope>
</reference>
<evidence type="ECO:0000313" key="1">
    <source>
        <dbReference type="EMBL" id="AAC96505.1"/>
    </source>
</evidence>
<dbReference type="EMBL" id="JF411744">
    <property type="protein sequence ID" value="AAC96505.1"/>
    <property type="molecule type" value="Genomic_DNA"/>
</dbReference>
<name>Q84457_PBCV1</name>
<reference evidence="1 2" key="2">
    <citation type="journal article" date="1995" name="Virology">
        <title>Analysis of 43 kb of the Chlorella virus PBCV-1 330-kb genome: map positions 45 to 88.</title>
        <authorList>
            <person name="Li Y."/>
            <person name="Lu Z."/>
            <person name="Burbank D.E."/>
            <person name="Kutish G.F."/>
            <person name="Rock D.L."/>
            <person name="Van Etten J.L."/>
        </authorList>
    </citation>
    <scope>NUCLEOTIDE SEQUENCE [LARGE SCALE GENOMIC DNA]</scope>
</reference>
<dbReference type="Proteomes" id="UP000000862">
    <property type="component" value="Segment"/>
</dbReference>
<reference evidence="1 2" key="6">
    <citation type="journal article" date="1999" name="Virology">
        <title>Chlorella virus PBCV-1 encodes a functional homospermidine synthase.</title>
        <authorList>
            <person name="Kaiser A."/>
            <person name="Vollmert M."/>
            <person name="Tholl D."/>
            <person name="Graves M.V."/>
            <person name="Gurnon J.R."/>
            <person name="Xing W."/>
            <person name="Lisec A.D."/>
            <person name="Nickerson K.W."/>
            <person name="Van Etten J.L."/>
        </authorList>
    </citation>
    <scope>NUCLEOTIDE SEQUENCE [LARGE SCALE GENOMIC DNA]</scope>
</reference>
<reference evidence="1 2" key="4">
    <citation type="journal article" date="1996" name="Virology">
        <title>Analysis of 76 kb of the chlorella virus PBCV-1 330-kb genome: map positions 182 to 258.</title>
        <authorList>
            <person name="Kutish G.F."/>
            <person name="Li Y."/>
            <person name="Lu Z."/>
            <person name="Furuta M."/>
            <person name="Rock D.L."/>
            <person name="Van Etten J.L."/>
        </authorList>
    </citation>
    <scope>NUCLEOTIDE SEQUENCE [LARGE SCALE GENOMIC DNA]</scope>
</reference>
<gene>
    <name evidence="1" type="primary">A137R</name>
</gene>
<keyword evidence="2" id="KW-1185">Reference proteome</keyword>
<dbReference type="PIR" id="T17627">
    <property type="entry name" value="T17627"/>
</dbReference>
<proteinExistence type="predicted"/>
<dbReference type="RefSeq" id="NP_048485.1">
    <property type="nucleotide sequence ID" value="NC_000852.5"/>
</dbReference>
<organismHost>
    <name type="scientific">Chlorella</name>
    <dbReference type="NCBI Taxonomy" id="3071"/>
</organismHost>
<organism evidence="1 2">
    <name type="scientific">Paramecium bursaria Chlorella virus 1</name>
    <name type="common">PBCV-1</name>
    <dbReference type="NCBI Taxonomy" id="10506"/>
    <lineage>
        <taxon>Viruses</taxon>
        <taxon>Varidnaviria</taxon>
        <taxon>Bamfordvirae</taxon>
        <taxon>Nucleocytoviricota</taxon>
        <taxon>Megaviricetes</taxon>
        <taxon>Algavirales</taxon>
        <taxon>Phycodnaviridae</taxon>
        <taxon>Chlorovirus</taxon>
        <taxon>Chlorovirus vanettense</taxon>
    </lineage>
</organism>
<sequence>MCVFNLFRLRHNDKRIQVFETMTYEEFHDRFHHSLFPGVSLKSLIRANRYKRAFISPVIRPGDFVSFPRIKY</sequence>
<dbReference type="KEGG" id="vg:917924"/>
<protein>
    <submittedName>
        <fullName evidence="1">Uncharacterized protein</fullName>
    </submittedName>
</protein>
<reference evidence="1 2" key="1">
    <citation type="journal article" date="1995" name="Virology">
        <title>Analysis of 45 kb of DNA located at the left end of the chlorella virus PBCV-1 genome.</title>
        <authorList>
            <person name="Lu Z."/>
            <person name="Li Y."/>
            <person name="Zhang Y."/>
            <person name="Kutish G.F."/>
            <person name="Rock D.L."/>
            <person name="Van Etten J.L."/>
        </authorList>
    </citation>
    <scope>NUCLEOTIDE SEQUENCE [LARGE SCALE GENOMIC DNA]</scope>
</reference>
<evidence type="ECO:0000313" key="2">
    <source>
        <dbReference type="Proteomes" id="UP000000862"/>
    </source>
</evidence>
<accession>Q84457</accession>
<reference evidence="1 2" key="8">
    <citation type="journal article" date="2010" name="J. Virol.">
        <title>Microarray analysis of Paramecium bursaria chlorella virus 1 transcription.</title>
        <authorList>
            <person name="Yanai-Balser G.M."/>
            <person name="Duncan G.A."/>
            <person name="Eudy J.D."/>
            <person name="Wang D."/>
            <person name="Li X."/>
            <person name="Agarkova I.V."/>
            <person name="Dunigan D.D."/>
            <person name="Van Etten J.L."/>
        </authorList>
    </citation>
    <scope>NUCLEOTIDE SEQUENCE [LARGE SCALE GENOMIC DNA]</scope>
</reference>